<name>U5DFB4_9CHRO</name>
<dbReference type="Gene3D" id="3.30.420.40">
    <property type="match status" value="2"/>
</dbReference>
<proteinExistence type="inferred from homology"/>
<keyword evidence="3" id="KW-1185">Reference proteome</keyword>
<dbReference type="PANTHER" id="PTHR18964:SF149">
    <property type="entry name" value="BIFUNCTIONAL UDP-N-ACETYLGLUCOSAMINE 2-EPIMERASE_N-ACETYLMANNOSAMINE KINASE"/>
    <property type="match status" value="1"/>
</dbReference>
<evidence type="ECO:0000256" key="1">
    <source>
        <dbReference type="ARBA" id="ARBA00006479"/>
    </source>
</evidence>
<dbReference type="AlphaFoldDB" id="U5DFB4"/>
<dbReference type="RefSeq" id="WP_022609211.1">
    <property type="nucleotide sequence ID" value="NZ_ASSJ01000083.1"/>
</dbReference>
<dbReference type="FunCoup" id="U5DFB4">
    <property type="interactions" value="245"/>
</dbReference>
<keyword evidence="2" id="KW-0418">Kinase</keyword>
<dbReference type="OrthoDB" id="9810372at2"/>
<dbReference type="PATRIC" id="fig|582515.4.peg.4031"/>
<dbReference type="SUPFAM" id="SSF53067">
    <property type="entry name" value="Actin-like ATPase domain"/>
    <property type="match status" value="1"/>
</dbReference>
<evidence type="ECO:0000313" key="2">
    <source>
        <dbReference type="EMBL" id="ERN39987.1"/>
    </source>
</evidence>
<dbReference type="PANTHER" id="PTHR18964">
    <property type="entry name" value="ROK (REPRESSOR, ORF, KINASE) FAMILY"/>
    <property type="match status" value="1"/>
</dbReference>
<organism evidence="2 3">
    <name type="scientific">Rubidibacter lacunae KORDI 51-2</name>
    <dbReference type="NCBI Taxonomy" id="582515"/>
    <lineage>
        <taxon>Bacteria</taxon>
        <taxon>Bacillati</taxon>
        <taxon>Cyanobacteriota</taxon>
        <taxon>Cyanophyceae</taxon>
        <taxon>Oscillatoriophycideae</taxon>
        <taxon>Chroococcales</taxon>
        <taxon>Aphanothecaceae</taxon>
        <taxon>Rubidibacter</taxon>
    </lineage>
</organism>
<accession>U5DFB4</accession>
<dbReference type="EC" id="2.7.1.2" evidence="2"/>
<keyword evidence="2" id="KW-0808">Transferase</keyword>
<comment type="similarity">
    <text evidence="1">Belongs to the ROK (NagC/XylR) family.</text>
</comment>
<gene>
    <name evidence="2" type="ORF">KR51_00035880</name>
</gene>
<reference evidence="2 3" key="1">
    <citation type="submission" date="2013-05" db="EMBL/GenBank/DDBJ databases">
        <title>Draft genome sequence of Rubidibacter lacunae KORDI 51-2.</title>
        <authorList>
            <person name="Choi D.H."/>
            <person name="Noh J.H."/>
            <person name="Kwon K.-K."/>
            <person name="Lee J.-H."/>
            <person name="Ryu J.-Y."/>
        </authorList>
    </citation>
    <scope>NUCLEOTIDE SEQUENCE [LARGE SCALE GENOMIC DNA]</scope>
    <source>
        <strain evidence="2 3">KORDI 51-2</strain>
    </source>
</reference>
<dbReference type="InterPro" id="IPR043129">
    <property type="entry name" value="ATPase_NBD"/>
</dbReference>
<dbReference type="Proteomes" id="UP000016960">
    <property type="component" value="Unassembled WGS sequence"/>
</dbReference>
<dbReference type="STRING" id="582515.KR51_00035880"/>
<dbReference type="Pfam" id="PF00480">
    <property type="entry name" value="ROK"/>
    <property type="match status" value="1"/>
</dbReference>
<dbReference type="EMBL" id="ASSJ01000083">
    <property type="protein sequence ID" value="ERN39987.1"/>
    <property type="molecule type" value="Genomic_DNA"/>
</dbReference>
<evidence type="ECO:0000313" key="3">
    <source>
        <dbReference type="Proteomes" id="UP000016960"/>
    </source>
</evidence>
<dbReference type="InterPro" id="IPR000600">
    <property type="entry name" value="ROK"/>
</dbReference>
<comment type="caution">
    <text evidence="2">The sequence shown here is derived from an EMBL/GenBank/DDBJ whole genome shotgun (WGS) entry which is preliminary data.</text>
</comment>
<sequence length="322" mass="33197">MPPVDPALDSNLVPETKPPEVSRTEVIGIDLGGSAIKLGRFQADGTCTAEAAIATPQPARPGPVLDAVAVAVRDLDPDRRAIAIGIGTPGPSDADCRVAYIAINLPDWIDVPVADFLETQTGLPTAVENDANCAGLGEAWLGASRSVRDSILLTLGTGVGGAIVLNGQLFTGRTGAAGELGLIGIDYNGPECNSGNHGSLEQHVCARAIWRDTGKTPAELGALAGAGDAAAIAYWEQYGQYLGAGIASLVYVLMPQAVVLGGGISASAEFFLPATRAEVSRRIVAQSRFELHILAAELGSRAGAVGAAKLAWQRFGRLNKQL</sequence>
<protein>
    <submittedName>
        <fullName evidence="2">Transcriptional regulator/sugar kinase</fullName>
        <ecNumber evidence="2">2.7.1.2</ecNumber>
    </submittedName>
</protein>
<dbReference type="InParanoid" id="U5DFB4"/>
<dbReference type="GO" id="GO:0004340">
    <property type="term" value="F:glucokinase activity"/>
    <property type="evidence" value="ECO:0007669"/>
    <property type="project" value="UniProtKB-EC"/>
</dbReference>
<dbReference type="eggNOG" id="COG1940">
    <property type="taxonomic scope" value="Bacteria"/>
</dbReference>